<reference evidence="2" key="1">
    <citation type="submission" date="2022-11" db="EMBL/GenBank/DDBJ databases">
        <authorList>
            <person name="Scott C."/>
            <person name="Bruce N."/>
        </authorList>
    </citation>
    <scope>NUCLEOTIDE SEQUENCE</scope>
</reference>
<gene>
    <name evidence="2" type="ORF">PPNO1_LOCUS2139</name>
</gene>
<name>A0A9P1GXY7_9PEZI</name>
<dbReference type="Proteomes" id="UP000838763">
    <property type="component" value="Unassembled WGS sequence"/>
</dbReference>
<evidence type="ECO:0000256" key="1">
    <source>
        <dbReference type="SAM" id="MobiDB-lite"/>
    </source>
</evidence>
<protein>
    <submittedName>
        <fullName evidence="2">Uncharacterized protein</fullName>
    </submittedName>
</protein>
<feature type="compositionally biased region" description="Gly residues" evidence="1">
    <location>
        <begin position="72"/>
        <end position="81"/>
    </location>
</feature>
<evidence type="ECO:0000313" key="3">
    <source>
        <dbReference type="Proteomes" id="UP000838763"/>
    </source>
</evidence>
<dbReference type="EMBL" id="CALLCH030000004">
    <property type="protein sequence ID" value="CAI4212374.1"/>
    <property type="molecule type" value="Genomic_DNA"/>
</dbReference>
<dbReference type="AlphaFoldDB" id="A0A9P1GXY7"/>
<proteinExistence type="predicted"/>
<comment type="caution">
    <text evidence="2">The sequence shown here is derived from an EMBL/GenBank/DDBJ whole genome shotgun (WGS) entry which is preliminary data.</text>
</comment>
<dbReference type="PANTHER" id="PTHR40636">
    <property type="entry name" value="CSBD-LIKE DOMAIN-CONTAINING PROTEIN"/>
    <property type="match status" value="1"/>
</dbReference>
<feature type="region of interest" description="Disordered" evidence="1">
    <location>
        <begin position="72"/>
        <end position="95"/>
    </location>
</feature>
<organism evidence="2 3">
    <name type="scientific">Parascedosporium putredinis</name>
    <dbReference type="NCBI Taxonomy" id="1442378"/>
    <lineage>
        <taxon>Eukaryota</taxon>
        <taxon>Fungi</taxon>
        <taxon>Dikarya</taxon>
        <taxon>Ascomycota</taxon>
        <taxon>Pezizomycotina</taxon>
        <taxon>Sordariomycetes</taxon>
        <taxon>Hypocreomycetidae</taxon>
        <taxon>Microascales</taxon>
        <taxon>Microascaceae</taxon>
        <taxon>Parascedosporium</taxon>
    </lineage>
</organism>
<evidence type="ECO:0000313" key="2">
    <source>
        <dbReference type="EMBL" id="CAI4212374.1"/>
    </source>
</evidence>
<sequence>MPFQTSTNTNDPQNKGVTGAAKFVTSTVGNTVGGVVRTVGDVTGAAGRGVGDTVTNVTGSAGKPVGDALGSLGNGLQGGGDSVAKGVENAGQWKR</sequence>
<dbReference type="PANTHER" id="PTHR40636:SF1">
    <property type="entry name" value="CSBD-LIKE DOMAIN-CONTAINING PROTEIN"/>
    <property type="match status" value="1"/>
</dbReference>
<keyword evidence="3" id="KW-1185">Reference proteome</keyword>
<accession>A0A9P1GXY7</accession>